<gene>
    <name evidence="1" type="ORF">MHI_LOCUS296471</name>
</gene>
<name>A0A6V7GZK7_9HYME</name>
<dbReference type="AlphaFoldDB" id="A0A6V7GZK7"/>
<evidence type="ECO:0000313" key="2">
    <source>
        <dbReference type="Proteomes" id="UP000752696"/>
    </source>
</evidence>
<accession>A0A6V7GZK7</accession>
<dbReference type="EMBL" id="CAJDYZ010005310">
    <property type="protein sequence ID" value="CAD1472404.1"/>
    <property type="molecule type" value="Genomic_DNA"/>
</dbReference>
<sequence length="50" mass="5504">MSERTIVADYFQTARDSCLETTVVAINGQFMQSFVASSVKVEQALNSSSR</sequence>
<organism evidence="1 2">
    <name type="scientific">Heterotrigona itama</name>
    <dbReference type="NCBI Taxonomy" id="395501"/>
    <lineage>
        <taxon>Eukaryota</taxon>
        <taxon>Metazoa</taxon>
        <taxon>Ecdysozoa</taxon>
        <taxon>Arthropoda</taxon>
        <taxon>Hexapoda</taxon>
        <taxon>Insecta</taxon>
        <taxon>Pterygota</taxon>
        <taxon>Neoptera</taxon>
        <taxon>Endopterygota</taxon>
        <taxon>Hymenoptera</taxon>
        <taxon>Apocrita</taxon>
        <taxon>Aculeata</taxon>
        <taxon>Apoidea</taxon>
        <taxon>Anthophila</taxon>
        <taxon>Apidae</taxon>
        <taxon>Heterotrigona</taxon>
    </lineage>
</organism>
<feature type="non-terminal residue" evidence="1">
    <location>
        <position position="50"/>
    </location>
</feature>
<dbReference type="Proteomes" id="UP000752696">
    <property type="component" value="Unassembled WGS sequence"/>
</dbReference>
<evidence type="ECO:0000313" key="1">
    <source>
        <dbReference type="EMBL" id="CAD1472404.1"/>
    </source>
</evidence>
<protein>
    <submittedName>
        <fullName evidence="1">Uncharacterized protein</fullName>
    </submittedName>
</protein>
<reference evidence="1" key="1">
    <citation type="submission" date="2020-07" db="EMBL/GenBank/DDBJ databases">
        <authorList>
            <person name="Nazaruddin N."/>
        </authorList>
    </citation>
    <scope>NUCLEOTIDE SEQUENCE</scope>
</reference>
<comment type="caution">
    <text evidence="1">The sequence shown here is derived from an EMBL/GenBank/DDBJ whole genome shotgun (WGS) entry which is preliminary data.</text>
</comment>
<keyword evidence="2" id="KW-1185">Reference proteome</keyword>
<proteinExistence type="predicted"/>